<sequence>MKFFRFDKEVGFPIKHYDSQAAHFIKVSRNKQENSIGFIQLDAGGVVGYHQATVQQLFIVVQGEGWVTGTDRERISIRSGEGVMWEEGEWHESGSESGMLALVVEAKTLDTSLLQEK</sequence>
<dbReference type="RefSeq" id="WP_148988225.1">
    <property type="nucleotide sequence ID" value="NZ_VTEV01000004.1"/>
</dbReference>
<proteinExistence type="predicted"/>
<dbReference type="OrthoDB" id="3782397at2"/>
<organism evidence="2 3">
    <name type="scientific">Sutcliffiella horikoshii</name>
    <dbReference type="NCBI Taxonomy" id="79883"/>
    <lineage>
        <taxon>Bacteria</taxon>
        <taxon>Bacillati</taxon>
        <taxon>Bacillota</taxon>
        <taxon>Bacilli</taxon>
        <taxon>Bacillales</taxon>
        <taxon>Bacillaceae</taxon>
        <taxon>Sutcliffiella</taxon>
    </lineage>
</organism>
<feature type="domain" description="Cupin type-2" evidence="1">
    <location>
        <begin position="39"/>
        <end position="97"/>
    </location>
</feature>
<comment type="caution">
    <text evidence="2">The sequence shown here is derived from an EMBL/GenBank/DDBJ whole genome shotgun (WGS) entry which is preliminary data.</text>
</comment>
<name>A0A5D4SZW9_9BACI</name>
<dbReference type="Pfam" id="PF07883">
    <property type="entry name" value="Cupin_2"/>
    <property type="match status" value="1"/>
</dbReference>
<dbReference type="InterPro" id="IPR014710">
    <property type="entry name" value="RmlC-like_jellyroll"/>
</dbReference>
<dbReference type="InterPro" id="IPR013096">
    <property type="entry name" value="Cupin_2"/>
</dbReference>
<dbReference type="EMBL" id="VTEV01000004">
    <property type="protein sequence ID" value="TYS68251.1"/>
    <property type="molecule type" value="Genomic_DNA"/>
</dbReference>
<accession>A0A5D4SZW9</accession>
<gene>
    <name evidence="2" type="ORF">FZC76_10945</name>
</gene>
<evidence type="ECO:0000259" key="1">
    <source>
        <dbReference type="Pfam" id="PF07883"/>
    </source>
</evidence>
<dbReference type="InterPro" id="IPR011051">
    <property type="entry name" value="RmlC_Cupin_sf"/>
</dbReference>
<dbReference type="AlphaFoldDB" id="A0A5D4SZW9"/>
<reference evidence="2 3" key="1">
    <citation type="submission" date="2019-08" db="EMBL/GenBank/DDBJ databases">
        <title>Bacillus genomes from the desert of Cuatro Cienegas, Coahuila.</title>
        <authorList>
            <person name="Olmedo-Alvarez G."/>
        </authorList>
    </citation>
    <scope>NUCLEOTIDE SEQUENCE [LARGE SCALE GENOMIC DNA]</scope>
    <source>
        <strain evidence="2 3">CH28_1T</strain>
    </source>
</reference>
<dbReference type="STRING" id="79883.GCA_001636495_02309"/>
<dbReference type="Gene3D" id="2.60.120.10">
    <property type="entry name" value="Jelly Rolls"/>
    <property type="match status" value="1"/>
</dbReference>
<dbReference type="SUPFAM" id="SSF51182">
    <property type="entry name" value="RmlC-like cupins"/>
    <property type="match status" value="1"/>
</dbReference>
<evidence type="ECO:0000313" key="3">
    <source>
        <dbReference type="Proteomes" id="UP000322524"/>
    </source>
</evidence>
<evidence type="ECO:0000313" key="2">
    <source>
        <dbReference type="EMBL" id="TYS68251.1"/>
    </source>
</evidence>
<protein>
    <submittedName>
        <fullName evidence="2">Cupin domain-containing protein</fullName>
    </submittedName>
</protein>
<dbReference type="Proteomes" id="UP000322524">
    <property type="component" value="Unassembled WGS sequence"/>
</dbReference>